<feature type="non-terminal residue" evidence="1">
    <location>
        <position position="1"/>
    </location>
</feature>
<dbReference type="Proteomes" id="UP000789920">
    <property type="component" value="Unassembled WGS sequence"/>
</dbReference>
<dbReference type="EMBL" id="CAJVQC010104522">
    <property type="protein sequence ID" value="CAG8832727.1"/>
    <property type="molecule type" value="Genomic_DNA"/>
</dbReference>
<accession>A0ACA9S9M2</accession>
<feature type="non-terminal residue" evidence="1">
    <location>
        <position position="116"/>
    </location>
</feature>
<proteinExistence type="predicted"/>
<protein>
    <submittedName>
        <fullName evidence="1">19841_t:CDS:1</fullName>
    </submittedName>
</protein>
<comment type="caution">
    <text evidence="1">The sequence shown here is derived from an EMBL/GenBank/DDBJ whole genome shotgun (WGS) entry which is preliminary data.</text>
</comment>
<gene>
    <name evidence="1" type="ORF">RPERSI_LOCUS28565</name>
</gene>
<evidence type="ECO:0000313" key="2">
    <source>
        <dbReference type="Proteomes" id="UP000789920"/>
    </source>
</evidence>
<keyword evidence="2" id="KW-1185">Reference proteome</keyword>
<sequence>VSETSQSSKTLGKRKADETRLRRVLVNKDFDTGKSDGKGHYGAQCQYCVQGKWKCGRSATMESHLALHCKGDIPDNLKCHYLIKLCSYCKPISSEKVNEINKALLKAFVCARIAFS</sequence>
<name>A0ACA9S9M2_9GLOM</name>
<organism evidence="1 2">
    <name type="scientific">Racocetra persica</name>
    <dbReference type="NCBI Taxonomy" id="160502"/>
    <lineage>
        <taxon>Eukaryota</taxon>
        <taxon>Fungi</taxon>
        <taxon>Fungi incertae sedis</taxon>
        <taxon>Mucoromycota</taxon>
        <taxon>Glomeromycotina</taxon>
        <taxon>Glomeromycetes</taxon>
        <taxon>Diversisporales</taxon>
        <taxon>Gigasporaceae</taxon>
        <taxon>Racocetra</taxon>
    </lineage>
</organism>
<evidence type="ECO:0000313" key="1">
    <source>
        <dbReference type="EMBL" id="CAG8832727.1"/>
    </source>
</evidence>
<reference evidence="1" key="1">
    <citation type="submission" date="2021-06" db="EMBL/GenBank/DDBJ databases">
        <authorList>
            <person name="Kallberg Y."/>
            <person name="Tangrot J."/>
            <person name="Rosling A."/>
        </authorList>
    </citation>
    <scope>NUCLEOTIDE SEQUENCE</scope>
    <source>
        <strain evidence="1">MA461A</strain>
    </source>
</reference>